<reference evidence="2" key="1">
    <citation type="submission" date="2016-04" db="EMBL/GenBank/DDBJ databases">
        <title>Cephalotus genome sequencing.</title>
        <authorList>
            <person name="Fukushima K."/>
            <person name="Hasebe M."/>
            <person name="Fang X."/>
        </authorList>
    </citation>
    <scope>NUCLEOTIDE SEQUENCE [LARGE SCALE GENOMIC DNA]</scope>
    <source>
        <strain evidence="2">cv. St1</strain>
    </source>
</reference>
<evidence type="ECO:0000313" key="2">
    <source>
        <dbReference type="Proteomes" id="UP000187406"/>
    </source>
</evidence>
<comment type="caution">
    <text evidence="1">The sequence shown here is derived from an EMBL/GenBank/DDBJ whole genome shotgun (WGS) entry which is preliminary data.</text>
</comment>
<evidence type="ECO:0000313" key="1">
    <source>
        <dbReference type="EMBL" id="GAV85372.1"/>
    </source>
</evidence>
<protein>
    <submittedName>
        <fullName evidence="1">Uncharacterized protein</fullName>
    </submittedName>
</protein>
<gene>
    <name evidence="1" type="ORF">CFOL_v3_28809</name>
</gene>
<feature type="non-terminal residue" evidence="1">
    <location>
        <position position="1"/>
    </location>
</feature>
<accession>A0A1Q3CYU9</accession>
<dbReference type="Proteomes" id="UP000187406">
    <property type="component" value="Unassembled WGS sequence"/>
</dbReference>
<name>A0A1Q3CYU9_CEPFO</name>
<dbReference type="AlphaFoldDB" id="A0A1Q3CYU9"/>
<proteinExistence type="predicted"/>
<organism evidence="1 2">
    <name type="scientific">Cephalotus follicularis</name>
    <name type="common">Albany pitcher plant</name>
    <dbReference type="NCBI Taxonomy" id="3775"/>
    <lineage>
        <taxon>Eukaryota</taxon>
        <taxon>Viridiplantae</taxon>
        <taxon>Streptophyta</taxon>
        <taxon>Embryophyta</taxon>
        <taxon>Tracheophyta</taxon>
        <taxon>Spermatophyta</taxon>
        <taxon>Magnoliopsida</taxon>
        <taxon>eudicotyledons</taxon>
        <taxon>Gunneridae</taxon>
        <taxon>Pentapetalae</taxon>
        <taxon>rosids</taxon>
        <taxon>fabids</taxon>
        <taxon>Oxalidales</taxon>
        <taxon>Cephalotaceae</taxon>
        <taxon>Cephalotus</taxon>
    </lineage>
</organism>
<sequence length="31" mass="3597">IGMRSYATWQGNCIRIEKVETVRGKLSRTRS</sequence>
<keyword evidence="2" id="KW-1185">Reference proteome</keyword>
<dbReference type="OrthoDB" id="437338at2759"/>
<dbReference type="EMBL" id="BDDD01003549">
    <property type="protein sequence ID" value="GAV85372.1"/>
    <property type="molecule type" value="Genomic_DNA"/>
</dbReference>